<dbReference type="PROSITE" id="PS00455">
    <property type="entry name" value="AMP_BINDING"/>
    <property type="match status" value="1"/>
</dbReference>
<sequence>MSLFYTTQPLPNIPDDLTIPQFMLREISGRPRRPSNVPYFVEDLTGRRIGYEEAHHRTFSLANALSLKWNIARGDVVCIFSPNHVDYAPLIWAVHVLGGTVTPANPSYTAEELKYQLLTSNAKLMVTHPACFKVASSVANVGQLSGKKSIILLDSLGVSNADGIATVDELVTFGARRPENYKAIRFKRGEARTAVAFLSFSSGTTGSPKAVAISHYSVIANVIQMATHYNINDPKDIHKRFIPGDTVLAVLPFFHIYGLVVTIHFLLYVSLTLVVVPKFNLSDFLRSIERYRVTHLYVVPPQIVLLCKHPEVKKYDFRHVKLCISGAAPLGGELMRQLTQILPNATVGQGYGLTETCATVSMTPPESKFGAIGSAGRLMPGTIAKVLKPDGTMAKEGERGELVVSGPSMALCYLNNPEASAETFVDGWVRTGDEVVIQGTDLFVVDRLKEIMKVRGFQVAPAELEAHLLLHPDITDACVVPIPDEYSGELPLAYVVLSESALALIGSNQSKHRLLKQEIAKHVSDAKVHYKKLAGGVEFIDSIPKNPSGKILRRILREKAKGLPRERGLVPKL</sequence>
<dbReference type="InterPro" id="IPR045851">
    <property type="entry name" value="AMP-bd_C_sf"/>
</dbReference>
<reference evidence="4 5" key="1">
    <citation type="journal article" date="2019" name="Nat. Ecol. Evol.">
        <title>Megaphylogeny resolves global patterns of mushroom evolution.</title>
        <authorList>
            <person name="Varga T."/>
            <person name="Krizsan K."/>
            <person name="Foldi C."/>
            <person name="Dima B."/>
            <person name="Sanchez-Garcia M."/>
            <person name="Sanchez-Ramirez S."/>
            <person name="Szollosi G.J."/>
            <person name="Szarkandi J.G."/>
            <person name="Papp V."/>
            <person name="Albert L."/>
            <person name="Andreopoulos W."/>
            <person name="Angelini C."/>
            <person name="Antonin V."/>
            <person name="Barry K.W."/>
            <person name="Bougher N.L."/>
            <person name="Buchanan P."/>
            <person name="Buyck B."/>
            <person name="Bense V."/>
            <person name="Catcheside P."/>
            <person name="Chovatia M."/>
            <person name="Cooper J."/>
            <person name="Damon W."/>
            <person name="Desjardin D."/>
            <person name="Finy P."/>
            <person name="Geml J."/>
            <person name="Haridas S."/>
            <person name="Hughes K."/>
            <person name="Justo A."/>
            <person name="Karasinski D."/>
            <person name="Kautmanova I."/>
            <person name="Kiss B."/>
            <person name="Kocsube S."/>
            <person name="Kotiranta H."/>
            <person name="LaButti K.M."/>
            <person name="Lechner B.E."/>
            <person name="Liimatainen K."/>
            <person name="Lipzen A."/>
            <person name="Lukacs Z."/>
            <person name="Mihaltcheva S."/>
            <person name="Morgado L.N."/>
            <person name="Niskanen T."/>
            <person name="Noordeloos M.E."/>
            <person name="Ohm R.A."/>
            <person name="Ortiz-Santana B."/>
            <person name="Ovrebo C."/>
            <person name="Racz N."/>
            <person name="Riley R."/>
            <person name="Savchenko A."/>
            <person name="Shiryaev A."/>
            <person name="Soop K."/>
            <person name="Spirin V."/>
            <person name="Szebenyi C."/>
            <person name="Tomsovsky M."/>
            <person name="Tulloss R.E."/>
            <person name="Uehling J."/>
            <person name="Grigoriev I.V."/>
            <person name="Vagvolgyi C."/>
            <person name="Papp T."/>
            <person name="Martin F.M."/>
            <person name="Miettinen O."/>
            <person name="Hibbett D.S."/>
            <person name="Nagy L.G."/>
        </authorList>
    </citation>
    <scope>NUCLEOTIDE SEQUENCE [LARGE SCALE GENOMIC DNA]</scope>
    <source>
        <strain evidence="4 5">CBS 121175</strain>
    </source>
</reference>
<dbReference type="SUPFAM" id="SSF56801">
    <property type="entry name" value="Acetyl-CoA synthetase-like"/>
    <property type="match status" value="1"/>
</dbReference>
<keyword evidence="5" id="KW-1185">Reference proteome</keyword>
<dbReference type="PANTHER" id="PTHR24096:SF422">
    <property type="entry name" value="BCDNA.GH02901"/>
    <property type="match status" value="1"/>
</dbReference>
<keyword evidence="1" id="KW-0812">Transmembrane</keyword>
<evidence type="ECO:0000259" key="2">
    <source>
        <dbReference type="Pfam" id="PF00501"/>
    </source>
</evidence>
<dbReference type="InterPro" id="IPR042099">
    <property type="entry name" value="ANL_N_sf"/>
</dbReference>
<evidence type="ECO:0000313" key="4">
    <source>
        <dbReference type="EMBL" id="TFK30835.1"/>
    </source>
</evidence>
<gene>
    <name evidence="4" type="ORF">FA15DRAFT_662895</name>
</gene>
<name>A0A5C3LDW1_COPMA</name>
<evidence type="ECO:0000256" key="1">
    <source>
        <dbReference type="SAM" id="Phobius"/>
    </source>
</evidence>
<dbReference type="Proteomes" id="UP000307440">
    <property type="component" value="Unassembled WGS sequence"/>
</dbReference>
<dbReference type="CDD" id="cd05911">
    <property type="entry name" value="Firefly_Luc_like"/>
    <property type="match status" value="1"/>
</dbReference>
<feature type="domain" description="AMP-binding enzyme C-terminal" evidence="3">
    <location>
        <begin position="463"/>
        <end position="550"/>
    </location>
</feature>
<dbReference type="Pfam" id="PF13193">
    <property type="entry name" value="AMP-binding_C"/>
    <property type="match status" value="1"/>
</dbReference>
<dbReference type="Gene3D" id="3.30.300.30">
    <property type="match status" value="1"/>
</dbReference>
<keyword evidence="1" id="KW-1133">Transmembrane helix</keyword>
<proteinExistence type="predicted"/>
<dbReference type="InterPro" id="IPR000873">
    <property type="entry name" value="AMP-dep_synth/lig_dom"/>
</dbReference>
<dbReference type="STRING" id="230819.A0A5C3LDW1"/>
<dbReference type="AlphaFoldDB" id="A0A5C3LDW1"/>
<evidence type="ECO:0000259" key="3">
    <source>
        <dbReference type="Pfam" id="PF13193"/>
    </source>
</evidence>
<dbReference type="PANTHER" id="PTHR24096">
    <property type="entry name" value="LONG-CHAIN-FATTY-ACID--COA LIGASE"/>
    <property type="match status" value="1"/>
</dbReference>
<keyword evidence="4" id="KW-0436">Ligase</keyword>
<keyword evidence="1" id="KW-0472">Membrane</keyword>
<evidence type="ECO:0000313" key="5">
    <source>
        <dbReference type="Proteomes" id="UP000307440"/>
    </source>
</evidence>
<dbReference type="InterPro" id="IPR025110">
    <property type="entry name" value="AMP-bd_C"/>
</dbReference>
<dbReference type="OrthoDB" id="6509636at2759"/>
<organism evidence="4 5">
    <name type="scientific">Coprinopsis marcescibilis</name>
    <name type="common">Agaric fungus</name>
    <name type="synonym">Psathyrella marcescibilis</name>
    <dbReference type="NCBI Taxonomy" id="230819"/>
    <lineage>
        <taxon>Eukaryota</taxon>
        <taxon>Fungi</taxon>
        <taxon>Dikarya</taxon>
        <taxon>Basidiomycota</taxon>
        <taxon>Agaricomycotina</taxon>
        <taxon>Agaricomycetes</taxon>
        <taxon>Agaricomycetidae</taxon>
        <taxon>Agaricales</taxon>
        <taxon>Agaricineae</taxon>
        <taxon>Psathyrellaceae</taxon>
        <taxon>Coprinopsis</taxon>
    </lineage>
</organism>
<dbReference type="Gene3D" id="3.40.50.12780">
    <property type="entry name" value="N-terminal domain of ligase-like"/>
    <property type="match status" value="1"/>
</dbReference>
<dbReference type="InterPro" id="IPR020845">
    <property type="entry name" value="AMP-binding_CS"/>
</dbReference>
<protein>
    <submittedName>
        <fullName evidence="4">Amp dependent CoA ligase</fullName>
    </submittedName>
</protein>
<accession>A0A5C3LDW1</accession>
<feature type="domain" description="AMP-dependent synthetase/ligase" evidence="2">
    <location>
        <begin position="37"/>
        <end position="414"/>
    </location>
</feature>
<dbReference type="EMBL" id="ML210146">
    <property type="protein sequence ID" value="TFK30835.1"/>
    <property type="molecule type" value="Genomic_DNA"/>
</dbReference>
<dbReference type="Pfam" id="PF00501">
    <property type="entry name" value="AMP-binding"/>
    <property type="match status" value="1"/>
</dbReference>
<dbReference type="GO" id="GO:0016405">
    <property type="term" value="F:CoA-ligase activity"/>
    <property type="evidence" value="ECO:0007669"/>
    <property type="project" value="TreeGrafter"/>
</dbReference>
<feature type="transmembrane region" description="Helical" evidence="1">
    <location>
        <begin position="254"/>
        <end position="276"/>
    </location>
</feature>